<gene>
    <name evidence="2" type="ORF">MUK42_24581</name>
</gene>
<name>A0A9E7FMA0_9LILI</name>
<evidence type="ECO:0000313" key="2">
    <source>
        <dbReference type="EMBL" id="URD98869.1"/>
    </source>
</evidence>
<accession>A0A9E7FMA0</accession>
<organism evidence="2 3">
    <name type="scientific">Musa troglodytarum</name>
    <name type="common">fe'i banana</name>
    <dbReference type="NCBI Taxonomy" id="320322"/>
    <lineage>
        <taxon>Eukaryota</taxon>
        <taxon>Viridiplantae</taxon>
        <taxon>Streptophyta</taxon>
        <taxon>Embryophyta</taxon>
        <taxon>Tracheophyta</taxon>
        <taxon>Spermatophyta</taxon>
        <taxon>Magnoliopsida</taxon>
        <taxon>Liliopsida</taxon>
        <taxon>Zingiberales</taxon>
        <taxon>Musaceae</taxon>
        <taxon>Musa</taxon>
    </lineage>
</organism>
<proteinExistence type="predicted"/>
<dbReference type="Proteomes" id="UP001055439">
    <property type="component" value="Chromosome 4"/>
</dbReference>
<evidence type="ECO:0000313" key="3">
    <source>
        <dbReference type="Proteomes" id="UP001055439"/>
    </source>
</evidence>
<evidence type="ECO:0000256" key="1">
    <source>
        <dbReference type="SAM" id="MobiDB-lite"/>
    </source>
</evidence>
<dbReference type="EMBL" id="CP097506">
    <property type="protein sequence ID" value="URD98869.1"/>
    <property type="molecule type" value="Genomic_DNA"/>
</dbReference>
<sequence>MVLPASRGLPDGIWRKAGNDDGAPREFGNGENSGGWDGDGDGVGDGCSELVANTSSRLKAPQKGSSFGLPGGEKGGTGKRDRDGGRRRKRCSANTVDWEG</sequence>
<feature type="compositionally biased region" description="Basic and acidic residues" evidence="1">
    <location>
        <begin position="13"/>
        <end position="24"/>
    </location>
</feature>
<feature type="region of interest" description="Disordered" evidence="1">
    <location>
        <begin position="1"/>
        <end position="100"/>
    </location>
</feature>
<feature type="compositionally biased region" description="Gly residues" evidence="1">
    <location>
        <begin position="31"/>
        <end position="45"/>
    </location>
</feature>
<dbReference type="AlphaFoldDB" id="A0A9E7FMA0"/>
<reference evidence="2" key="1">
    <citation type="submission" date="2022-05" db="EMBL/GenBank/DDBJ databases">
        <title>The Musa troglodytarum L. genome provides insights into the mechanism of non-climacteric behaviour and enrichment of carotenoids.</title>
        <authorList>
            <person name="Wang J."/>
        </authorList>
    </citation>
    <scope>NUCLEOTIDE SEQUENCE</scope>
    <source>
        <tissue evidence="2">Leaf</tissue>
    </source>
</reference>
<keyword evidence="3" id="KW-1185">Reference proteome</keyword>
<protein>
    <submittedName>
        <fullName evidence="2">Uncharacterized protein</fullName>
    </submittedName>
</protein>